<feature type="region of interest" description="Disordered" evidence="1">
    <location>
        <begin position="1"/>
        <end position="59"/>
    </location>
</feature>
<dbReference type="Proteomes" id="UP001152561">
    <property type="component" value="Unassembled WGS sequence"/>
</dbReference>
<reference evidence="3" key="1">
    <citation type="journal article" date="2023" name="Proc. Natl. Acad. Sci. U.S.A.">
        <title>Genomic and structural basis for evolution of tropane alkaloid biosynthesis.</title>
        <authorList>
            <person name="Wanga Y.-J."/>
            <person name="Taina T."/>
            <person name="Yua J.-Y."/>
            <person name="Lia J."/>
            <person name="Xua B."/>
            <person name="Chenc J."/>
            <person name="D'Auriad J.C."/>
            <person name="Huanga J.-P."/>
            <person name="Huanga S.-X."/>
        </authorList>
    </citation>
    <scope>NUCLEOTIDE SEQUENCE [LARGE SCALE GENOMIC DNA]</scope>
    <source>
        <strain evidence="3">cv. KIB-2019</strain>
    </source>
</reference>
<dbReference type="AlphaFoldDB" id="A0A9Q1R5P8"/>
<protein>
    <submittedName>
        <fullName evidence="2">Uncharacterized protein</fullName>
    </submittedName>
</protein>
<accession>A0A9Q1R5P8</accession>
<dbReference type="EMBL" id="JAJAGQ010000015">
    <property type="protein sequence ID" value="KAJ8541878.1"/>
    <property type="molecule type" value="Genomic_DNA"/>
</dbReference>
<feature type="compositionally biased region" description="Basic and acidic residues" evidence="1">
    <location>
        <begin position="1"/>
        <end position="48"/>
    </location>
</feature>
<evidence type="ECO:0000313" key="3">
    <source>
        <dbReference type="Proteomes" id="UP001152561"/>
    </source>
</evidence>
<organism evidence="2 3">
    <name type="scientific">Anisodus acutangulus</name>
    <dbReference type="NCBI Taxonomy" id="402998"/>
    <lineage>
        <taxon>Eukaryota</taxon>
        <taxon>Viridiplantae</taxon>
        <taxon>Streptophyta</taxon>
        <taxon>Embryophyta</taxon>
        <taxon>Tracheophyta</taxon>
        <taxon>Spermatophyta</taxon>
        <taxon>Magnoliopsida</taxon>
        <taxon>eudicotyledons</taxon>
        <taxon>Gunneridae</taxon>
        <taxon>Pentapetalae</taxon>
        <taxon>asterids</taxon>
        <taxon>lamiids</taxon>
        <taxon>Solanales</taxon>
        <taxon>Solanaceae</taxon>
        <taxon>Solanoideae</taxon>
        <taxon>Hyoscyameae</taxon>
        <taxon>Anisodus</taxon>
    </lineage>
</organism>
<proteinExistence type="predicted"/>
<gene>
    <name evidence="2" type="ORF">K7X08_016744</name>
</gene>
<name>A0A9Q1R5P8_9SOLA</name>
<keyword evidence="3" id="KW-1185">Reference proteome</keyword>
<evidence type="ECO:0000256" key="1">
    <source>
        <dbReference type="SAM" id="MobiDB-lite"/>
    </source>
</evidence>
<evidence type="ECO:0000313" key="2">
    <source>
        <dbReference type="EMBL" id="KAJ8541878.1"/>
    </source>
</evidence>
<sequence length="105" mass="11857">MEQKGKSNVDKKGKAYVEHANEVKESSSNENDEQKQAEGSKNRKKESTDEWIEASFGKQLNEKGELISQQVNMEKQLAELHKQMIDPSGEETIVNTHLLDPKDAS</sequence>
<comment type="caution">
    <text evidence="2">The sequence shown here is derived from an EMBL/GenBank/DDBJ whole genome shotgun (WGS) entry which is preliminary data.</text>
</comment>